<evidence type="ECO:0000256" key="6">
    <source>
        <dbReference type="ARBA" id="ARBA00022989"/>
    </source>
</evidence>
<keyword evidence="11" id="KW-1185">Reference proteome</keyword>
<evidence type="ECO:0000256" key="3">
    <source>
        <dbReference type="ARBA" id="ARBA00005227"/>
    </source>
</evidence>
<dbReference type="InterPro" id="IPR004240">
    <property type="entry name" value="EMP70"/>
</dbReference>
<evidence type="ECO:0000313" key="11">
    <source>
        <dbReference type="Proteomes" id="UP001165120"/>
    </source>
</evidence>
<feature type="chain" id="PRO_5041012718" description="Transmembrane 9 superfamily member" evidence="9">
    <location>
        <begin position="23"/>
        <end position="667"/>
    </location>
</feature>
<proteinExistence type="inferred from homology"/>
<feature type="signal peptide" evidence="9">
    <location>
        <begin position="1"/>
        <end position="22"/>
    </location>
</feature>
<comment type="caution">
    <text evidence="10">The sequence shown here is derived from an EMBL/GenBank/DDBJ whole genome shotgun (WGS) entry which is preliminary data.</text>
</comment>
<dbReference type="PANTHER" id="PTHR10766">
    <property type="entry name" value="TRANSMEMBRANE 9 SUPERFAMILY PROTEIN"/>
    <property type="match status" value="1"/>
</dbReference>
<dbReference type="OrthoDB" id="1666796at2759"/>
<dbReference type="Pfam" id="PF02990">
    <property type="entry name" value="EMP70"/>
    <property type="match status" value="1"/>
</dbReference>
<sequence length="667" mass="75032">MKLNSLLQIFSLLLTLLNTSDAFKLPWQTTYYKPGDTVDLLVNTVESDQSQIPYAYYDLPFICPPSHGLRPVPLSLGEVLNGDRLWYSDYHLSFEKDEPCIRLCDRILRKRGIEATAQLIKNNYMVEWLIDGLPGATTFIKPKNYKNEQKKYYVKGFPLGFTKDGVAYLHNHVMLVIRWHKENGDDNKKTIVGFEVYPKSLSTYHCPGASKNYENFPIIPDSAEKIIVPFTYSVYWREEFDLNWSQRWSLFNIPDSVSGDGKMHWFSLINSIVLVSLLSTVAAVVFIRTLRSDLKNNSIISEKNLDSANTAAENYMPDAINKNSSGWRKLANEAFIQPSHPVILSVLAGSGVQLCFTAFGVTILMASGISGPDTAVLSTSVALFIVAGFFAGFSSVQFYKNFTYNQKSSWVKVSFFAGTSLTGIVLSVVLIMNLIIGARVRNTSVILPFGTVVVLIAIYVLLEIPLAIIGGFFGTRTNVLTSFITTGRLRNNPNNLKIFGVKLPESTATLKPIPKQPFYNKYLYALPIFGLFPFGIIFVEMLFIFKSIWSDKLASSSHGFLLITASLLFIVIFETSIISTYLRLNSGDYRWQWKSFFIGGGSIFIYLMTYTIYYLIFKIKKVDVISPILYIVYATTLNVLVAVACGSFALVSSSWFVFSIYSSMKNE</sequence>
<keyword evidence="5 9" id="KW-0732">Signal</keyword>
<feature type="transmembrane region" description="Helical" evidence="9">
    <location>
        <begin position="342"/>
        <end position="369"/>
    </location>
</feature>
<evidence type="ECO:0000256" key="9">
    <source>
        <dbReference type="RuleBase" id="RU363079"/>
    </source>
</evidence>
<evidence type="ECO:0000256" key="1">
    <source>
        <dbReference type="ARBA" id="ARBA00004141"/>
    </source>
</evidence>
<comment type="subcellular location">
    <subcellularLocation>
        <location evidence="2">Golgi apparatus</location>
    </subcellularLocation>
    <subcellularLocation>
        <location evidence="1">Membrane</location>
        <topology evidence="1">Multi-pass membrane protein</topology>
    </subcellularLocation>
</comment>
<feature type="transmembrane region" description="Helical" evidence="9">
    <location>
        <begin position="628"/>
        <end position="661"/>
    </location>
</feature>
<gene>
    <name evidence="10" type="ORF">Cboi02_000340300</name>
</gene>
<feature type="transmembrane region" description="Helical" evidence="9">
    <location>
        <begin position="522"/>
        <end position="545"/>
    </location>
</feature>
<evidence type="ECO:0000256" key="7">
    <source>
        <dbReference type="ARBA" id="ARBA00023034"/>
    </source>
</evidence>
<dbReference type="EMBL" id="BSXN01001169">
    <property type="protein sequence ID" value="GME71931.1"/>
    <property type="molecule type" value="Genomic_DNA"/>
</dbReference>
<feature type="transmembrane region" description="Helical" evidence="9">
    <location>
        <begin position="596"/>
        <end position="616"/>
    </location>
</feature>
<feature type="transmembrane region" description="Helical" evidence="9">
    <location>
        <begin position="375"/>
        <end position="393"/>
    </location>
</feature>
<comment type="similarity">
    <text evidence="3 9">Belongs to the nonaspanin (TM9SF) (TC 9.A.2) family.</text>
</comment>
<evidence type="ECO:0000256" key="5">
    <source>
        <dbReference type="ARBA" id="ARBA00022729"/>
    </source>
</evidence>
<feature type="transmembrane region" description="Helical" evidence="9">
    <location>
        <begin position="448"/>
        <end position="473"/>
    </location>
</feature>
<keyword evidence="6 9" id="KW-1133">Transmembrane helix</keyword>
<dbReference type="GO" id="GO:0016020">
    <property type="term" value="C:membrane"/>
    <property type="evidence" value="ECO:0007669"/>
    <property type="project" value="UniProtKB-SubCell"/>
</dbReference>
<evidence type="ECO:0000256" key="2">
    <source>
        <dbReference type="ARBA" id="ARBA00004555"/>
    </source>
</evidence>
<organism evidence="10 11">
    <name type="scientific">Candida boidinii</name>
    <name type="common">Yeast</name>
    <dbReference type="NCBI Taxonomy" id="5477"/>
    <lineage>
        <taxon>Eukaryota</taxon>
        <taxon>Fungi</taxon>
        <taxon>Dikarya</taxon>
        <taxon>Ascomycota</taxon>
        <taxon>Saccharomycotina</taxon>
        <taxon>Pichiomycetes</taxon>
        <taxon>Pichiales</taxon>
        <taxon>Pichiaceae</taxon>
        <taxon>Ogataea</taxon>
        <taxon>Ogataea/Candida clade</taxon>
    </lineage>
</organism>
<keyword evidence="7" id="KW-0333">Golgi apparatus</keyword>
<dbReference type="GO" id="GO:0005794">
    <property type="term" value="C:Golgi apparatus"/>
    <property type="evidence" value="ECO:0007669"/>
    <property type="project" value="UniProtKB-SubCell"/>
</dbReference>
<evidence type="ECO:0000256" key="8">
    <source>
        <dbReference type="ARBA" id="ARBA00023136"/>
    </source>
</evidence>
<reference evidence="10" key="1">
    <citation type="submission" date="2023-04" db="EMBL/GenBank/DDBJ databases">
        <title>Candida boidinii NBRC 10035.</title>
        <authorList>
            <person name="Ichikawa N."/>
            <person name="Sato H."/>
            <person name="Tonouchi N."/>
        </authorList>
    </citation>
    <scope>NUCLEOTIDE SEQUENCE</scope>
    <source>
        <strain evidence="10">NBRC 10035</strain>
    </source>
</reference>
<dbReference type="PANTHER" id="PTHR10766:SF55">
    <property type="entry name" value="TRANSMEMBRANE 9 SUPERFAMILY MEMBER 4"/>
    <property type="match status" value="1"/>
</dbReference>
<dbReference type="AlphaFoldDB" id="A0A9W6WH91"/>
<name>A0A9W6WH91_CANBO</name>
<protein>
    <recommendedName>
        <fullName evidence="9">Transmembrane 9 superfamily member</fullName>
    </recommendedName>
</protein>
<keyword evidence="4 9" id="KW-0812">Transmembrane</keyword>
<accession>A0A9W6WH91</accession>
<dbReference type="GO" id="GO:0072657">
    <property type="term" value="P:protein localization to membrane"/>
    <property type="evidence" value="ECO:0007669"/>
    <property type="project" value="TreeGrafter"/>
</dbReference>
<feature type="transmembrane region" description="Helical" evidence="9">
    <location>
        <begin position="560"/>
        <end position="584"/>
    </location>
</feature>
<feature type="transmembrane region" description="Helical" evidence="9">
    <location>
        <begin position="413"/>
        <end position="436"/>
    </location>
</feature>
<evidence type="ECO:0000256" key="4">
    <source>
        <dbReference type="ARBA" id="ARBA00022692"/>
    </source>
</evidence>
<evidence type="ECO:0000313" key="10">
    <source>
        <dbReference type="EMBL" id="GME71931.1"/>
    </source>
</evidence>
<feature type="transmembrane region" description="Helical" evidence="9">
    <location>
        <begin position="265"/>
        <end position="287"/>
    </location>
</feature>
<dbReference type="Proteomes" id="UP001165120">
    <property type="component" value="Unassembled WGS sequence"/>
</dbReference>
<keyword evidence="8 9" id="KW-0472">Membrane</keyword>